<comment type="caution">
    <text evidence="2">The sequence shown here is derived from an EMBL/GenBank/DDBJ whole genome shotgun (WGS) entry which is preliminary data.</text>
</comment>
<organism evidence="2 3">
    <name type="scientific">Leuconostoc fallax</name>
    <dbReference type="NCBI Taxonomy" id="1251"/>
    <lineage>
        <taxon>Bacteria</taxon>
        <taxon>Bacillati</taxon>
        <taxon>Bacillota</taxon>
        <taxon>Bacilli</taxon>
        <taxon>Lactobacillales</taxon>
        <taxon>Lactobacillaceae</taxon>
        <taxon>Leuconostoc</taxon>
    </lineage>
</organism>
<dbReference type="SUPFAM" id="SSF51182">
    <property type="entry name" value="RmlC-like cupins"/>
    <property type="match status" value="1"/>
</dbReference>
<dbReference type="RefSeq" id="WP_010008468.1">
    <property type="nucleotide sequence ID" value="NZ_JAGYGP010000006.1"/>
</dbReference>
<evidence type="ECO:0000313" key="2">
    <source>
        <dbReference type="EMBL" id="TDG69408.1"/>
    </source>
</evidence>
<dbReference type="Proteomes" id="UP000295681">
    <property type="component" value="Unassembled WGS sequence"/>
</dbReference>
<dbReference type="Gene3D" id="2.60.120.10">
    <property type="entry name" value="Jelly Rolls"/>
    <property type="match status" value="1"/>
</dbReference>
<accession>A0A4R5NAJ1</accession>
<dbReference type="Pfam" id="PF06172">
    <property type="entry name" value="Cupin_5"/>
    <property type="match status" value="1"/>
</dbReference>
<dbReference type="InterPro" id="IPR014710">
    <property type="entry name" value="RmlC-like_jellyroll"/>
</dbReference>
<dbReference type="EMBL" id="PUFI01000005">
    <property type="protein sequence ID" value="TDG69408.1"/>
    <property type="molecule type" value="Genomic_DNA"/>
</dbReference>
<dbReference type="CDD" id="cd06121">
    <property type="entry name" value="cupin_YML079wp"/>
    <property type="match status" value="1"/>
</dbReference>
<dbReference type="PANTHER" id="PTHR33387">
    <property type="entry name" value="RMLC-LIKE JELLY ROLL FOLD PROTEIN"/>
    <property type="match status" value="1"/>
</dbReference>
<gene>
    <name evidence="2" type="ORF">C5L23_000870</name>
</gene>
<feature type="domain" description="DUF985" evidence="1">
    <location>
        <begin position="6"/>
        <end position="137"/>
    </location>
</feature>
<dbReference type="InterPro" id="IPR009327">
    <property type="entry name" value="Cupin_DUF985"/>
</dbReference>
<dbReference type="InterPro" id="IPR039935">
    <property type="entry name" value="YML079W-like"/>
</dbReference>
<name>A0A4R5NAJ1_9LACO</name>
<dbReference type="AlphaFoldDB" id="A0A4R5NAJ1"/>
<sequence>MKNVNEWIEQLHLVAHPEGGFYRENGKSNKDISTSTGSRPLHTSILFLLTSNNPSHFHRLTSDEMWFYHDGAPLTVHCLYPNGTYEAIIIGPDVKNGQQLSWTVPAGTIFGSTVNNDFALVSCVVTPGFTFNDFELFTQAQLMALYPQHTDIIKKLAYQELP</sequence>
<proteinExistence type="predicted"/>
<dbReference type="PANTHER" id="PTHR33387:SF3">
    <property type="entry name" value="DUF985 DOMAIN-CONTAINING PROTEIN"/>
    <property type="match status" value="1"/>
</dbReference>
<dbReference type="InterPro" id="IPR011051">
    <property type="entry name" value="RmlC_Cupin_sf"/>
</dbReference>
<protein>
    <recommendedName>
        <fullName evidence="1">DUF985 domain-containing protein</fullName>
    </recommendedName>
</protein>
<reference evidence="2 3" key="1">
    <citation type="journal article" date="2019" name="Appl. Microbiol. Biotechnol.">
        <title>Uncovering carbohydrate metabolism through a genotype-phenotype association study of 56 lactic acid bacteria genomes.</title>
        <authorList>
            <person name="Buron-Moles G."/>
            <person name="Chailyan A."/>
            <person name="Dolejs I."/>
            <person name="Forster J."/>
            <person name="Miks M.H."/>
        </authorList>
    </citation>
    <scope>NUCLEOTIDE SEQUENCE [LARGE SCALE GENOMIC DNA]</scope>
    <source>
        <strain evidence="2 3">ATCC 700006</strain>
    </source>
</reference>
<keyword evidence="3" id="KW-1185">Reference proteome</keyword>
<evidence type="ECO:0000259" key="1">
    <source>
        <dbReference type="Pfam" id="PF06172"/>
    </source>
</evidence>
<evidence type="ECO:0000313" key="3">
    <source>
        <dbReference type="Proteomes" id="UP000295681"/>
    </source>
</evidence>